<comment type="similarity">
    <text evidence="2">Belongs to the TMEM86 family.</text>
</comment>
<evidence type="ECO:0000256" key="4">
    <source>
        <dbReference type="ARBA" id="ARBA00022989"/>
    </source>
</evidence>
<feature type="transmembrane region" description="Helical" evidence="6">
    <location>
        <begin position="20"/>
        <end position="43"/>
    </location>
</feature>
<dbReference type="Pfam" id="PF07947">
    <property type="entry name" value="YhhN"/>
    <property type="match status" value="1"/>
</dbReference>
<accession>A0ABY9EFB2</accession>
<dbReference type="PANTHER" id="PTHR31885:SF6">
    <property type="entry name" value="GH04784P"/>
    <property type="match status" value="1"/>
</dbReference>
<sequence length="223" mass="23700">MPSKVLPNTPAAQPQHFLPAAFIGTAALFILLEGLGIQGLWMASLKALPIAILGAIALRQLRGPTRALTLAALAFSALGDVLLEMDFPNQFIAGLGAFLLAQLIYAGNFLRSADFRNRRSLLRAVPVLVAAFLLARLILPASADLAPAVLLYLLAIVVMALGAAAHRGDSALLFGGAVTFMVSDTLIALNRFIAPIPLADTAIMLTYYSAQFFILYGIRRTQA</sequence>
<dbReference type="PANTHER" id="PTHR31885">
    <property type="entry name" value="GH04784P"/>
    <property type="match status" value="1"/>
</dbReference>
<evidence type="ECO:0000313" key="8">
    <source>
        <dbReference type="Proteomes" id="UP001321520"/>
    </source>
</evidence>
<dbReference type="Proteomes" id="UP001321520">
    <property type="component" value="Chromosome"/>
</dbReference>
<feature type="transmembrane region" description="Helical" evidence="6">
    <location>
        <begin position="201"/>
        <end position="218"/>
    </location>
</feature>
<proteinExistence type="inferred from homology"/>
<organism evidence="7 8">
    <name type="scientific">Microbulbifer spongiae</name>
    <dbReference type="NCBI Taxonomy" id="2944933"/>
    <lineage>
        <taxon>Bacteria</taxon>
        <taxon>Pseudomonadati</taxon>
        <taxon>Pseudomonadota</taxon>
        <taxon>Gammaproteobacteria</taxon>
        <taxon>Cellvibrionales</taxon>
        <taxon>Microbulbiferaceae</taxon>
        <taxon>Microbulbifer</taxon>
    </lineage>
</organism>
<evidence type="ECO:0000256" key="5">
    <source>
        <dbReference type="ARBA" id="ARBA00023136"/>
    </source>
</evidence>
<feature type="transmembrane region" description="Helical" evidence="6">
    <location>
        <begin position="171"/>
        <end position="189"/>
    </location>
</feature>
<keyword evidence="4 6" id="KW-1133">Transmembrane helix</keyword>
<feature type="transmembrane region" description="Helical" evidence="6">
    <location>
        <begin position="121"/>
        <end position="139"/>
    </location>
</feature>
<reference evidence="7 8" key="1">
    <citation type="submission" date="2022-05" db="EMBL/GenBank/DDBJ databases">
        <title>Microbulbifer sp. nov., isolated from sponge.</title>
        <authorList>
            <person name="Gao L."/>
        </authorList>
    </citation>
    <scope>NUCLEOTIDE SEQUENCE [LARGE SCALE GENOMIC DNA]</scope>
    <source>
        <strain evidence="7 8">MI-G</strain>
    </source>
</reference>
<evidence type="ECO:0000256" key="1">
    <source>
        <dbReference type="ARBA" id="ARBA00004141"/>
    </source>
</evidence>
<evidence type="ECO:0000256" key="2">
    <source>
        <dbReference type="ARBA" id="ARBA00007375"/>
    </source>
</evidence>
<comment type="subcellular location">
    <subcellularLocation>
        <location evidence="1">Membrane</location>
        <topology evidence="1">Multi-pass membrane protein</topology>
    </subcellularLocation>
</comment>
<dbReference type="InterPro" id="IPR012506">
    <property type="entry name" value="TMEM86B-like"/>
</dbReference>
<dbReference type="EMBL" id="CP098023">
    <property type="protein sequence ID" value="WKD50224.1"/>
    <property type="molecule type" value="Genomic_DNA"/>
</dbReference>
<name>A0ABY9EFB2_9GAMM</name>
<keyword evidence="8" id="KW-1185">Reference proteome</keyword>
<protein>
    <submittedName>
        <fullName evidence="7">Lysoplasmalogenase</fullName>
    </submittedName>
</protein>
<gene>
    <name evidence="7" type="ORF">M8T91_01985</name>
</gene>
<keyword evidence="5 6" id="KW-0472">Membrane</keyword>
<feature type="transmembrane region" description="Helical" evidence="6">
    <location>
        <begin position="89"/>
        <end position="109"/>
    </location>
</feature>
<feature type="transmembrane region" description="Helical" evidence="6">
    <location>
        <begin position="145"/>
        <end position="164"/>
    </location>
</feature>
<evidence type="ECO:0000256" key="3">
    <source>
        <dbReference type="ARBA" id="ARBA00022692"/>
    </source>
</evidence>
<evidence type="ECO:0000256" key="6">
    <source>
        <dbReference type="SAM" id="Phobius"/>
    </source>
</evidence>
<evidence type="ECO:0000313" key="7">
    <source>
        <dbReference type="EMBL" id="WKD50224.1"/>
    </source>
</evidence>
<dbReference type="RefSeq" id="WP_301416323.1">
    <property type="nucleotide sequence ID" value="NZ_CP098023.1"/>
</dbReference>
<keyword evidence="3 6" id="KW-0812">Transmembrane</keyword>